<reference evidence="1" key="1">
    <citation type="submission" date="2022-11" db="EMBL/GenBank/DDBJ databases">
        <title>Centuries of genome instability and evolution in soft-shell clam transmissible cancer (bioRxiv).</title>
        <authorList>
            <person name="Hart S.F.M."/>
            <person name="Yonemitsu M.A."/>
            <person name="Giersch R.M."/>
            <person name="Beal B.F."/>
            <person name="Arriagada G."/>
            <person name="Davis B.W."/>
            <person name="Ostrander E.A."/>
            <person name="Goff S.P."/>
            <person name="Metzger M.J."/>
        </authorList>
    </citation>
    <scope>NUCLEOTIDE SEQUENCE</scope>
    <source>
        <strain evidence="1">MELC-2E11</strain>
        <tissue evidence="1">Siphon/mantle</tissue>
    </source>
</reference>
<dbReference type="Proteomes" id="UP001164746">
    <property type="component" value="Chromosome 12"/>
</dbReference>
<evidence type="ECO:0000313" key="1">
    <source>
        <dbReference type="EMBL" id="WAR21117.1"/>
    </source>
</evidence>
<keyword evidence="2" id="KW-1185">Reference proteome</keyword>
<sequence>MKMCIIYLDSWRLLSEADDAVQGIHSYLSIVDLPDSAWNIM</sequence>
<evidence type="ECO:0000313" key="2">
    <source>
        <dbReference type="Proteomes" id="UP001164746"/>
    </source>
</evidence>
<protein>
    <submittedName>
        <fullName evidence="1">Uncharacterized protein</fullName>
    </submittedName>
</protein>
<name>A0ABY7FJB3_MYAAR</name>
<accession>A0ABY7FJB3</accession>
<proteinExistence type="predicted"/>
<dbReference type="EMBL" id="CP111023">
    <property type="protein sequence ID" value="WAR21117.1"/>
    <property type="molecule type" value="Genomic_DNA"/>
</dbReference>
<gene>
    <name evidence="1" type="ORF">MAR_015091</name>
</gene>
<organism evidence="1 2">
    <name type="scientific">Mya arenaria</name>
    <name type="common">Soft-shell clam</name>
    <dbReference type="NCBI Taxonomy" id="6604"/>
    <lineage>
        <taxon>Eukaryota</taxon>
        <taxon>Metazoa</taxon>
        <taxon>Spiralia</taxon>
        <taxon>Lophotrochozoa</taxon>
        <taxon>Mollusca</taxon>
        <taxon>Bivalvia</taxon>
        <taxon>Autobranchia</taxon>
        <taxon>Heteroconchia</taxon>
        <taxon>Euheterodonta</taxon>
        <taxon>Imparidentia</taxon>
        <taxon>Neoheterodontei</taxon>
        <taxon>Myida</taxon>
        <taxon>Myoidea</taxon>
        <taxon>Myidae</taxon>
        <taxon>Mya</taxon>
    </lineage>
</organism>